<dbReference type="AlphaFoldDB" id="A0A1H1MY09"/>
<protein>
    <submittedName>
        <fullName evidence="3">GTPase, G3E family</fullName>
    </submittedName>
</protein>
<sequence length="375" mass="40253">MPMDDNPLTDDERNDRNDGSTPVVTICALTETQRVAAAGSVLVDLDRGVQLSFDLLNHRGLIRRRIHDLTGIVEDTLIPMEHGCAHCSLRDVVIRSLREWSAHGRPIVLALPPTTEPATIVPDLIEAADGDRLRIGGVLVAIDAATVESDLFGDDLLDERGIAQGATDRRAVGEVVAHQIEYADAVVFGAPLSTRQAAILDHLARETASRCQLHSLSGADLLDVESHDHFRTATDGCRTAAVEPGPATDAADSDGIWTIELLSDRPFSPDRLRSELPALGAGPLRGRGHFWLPTRPELRCVWDGAGGQLSVGPAGEWPGPQQTRLVITGAGGDPAVVRAAFDRALLTDAEYVGGAERWARVDDGMDPWLGVRMIG</sequence>
<evidence type="ECO:0000259" key="2">
    <source>
        <dbReference type="SMART" id="SM00833"/>
    </source>
</evidence>
<gene>
    <name evidence="3" type="ORF">SAMN04489812_0299</name>
</gene>
<dbReference type="Pfam" id="PF07683">
    <property type="entry name" value="CobW_C"/>
    <property type="match status" value="1"/>
</dbReference>
<evidence type="ECO:0000256" key="1">
    <source>
        <dbReference type="SAM" id="MobiDB-lite"/>
    </source>
</evidence>
<dbReference type="STRING" id="630515.SAMN04489812_0299"/>
<dbReference type="PANTHER" id="PTHR43603:SF1">
    <property type="entry name" value="ZINC-REGULATED GTPASE METALLOPROTEIN ACTIVATOR 1"/>
    <property type="match status" value="1"/>
</dbReference>
<proteinExistence type="predicted"/>
<dbReference type="PANTHER" id="PTHR43603">
    <property type="entry name" value="COBW DOMAIN-CONTAINING PROTEIN DDB_G0274527"/>
    <property type="match status" value="1"/>
</dbReference>
<dbReference type="InterPro" id="IPR027417">
    <property type="entry name" value="P-loop_NTPase"/>
</dbReference>
<feature type="domain" description="CobW C-terminal" evidence="2">
    <location>
        <begin position="256"/>
        <end position="345"/>
    </location>
</feature>
<dbReference type="SUPFAM" id="SSF90002">
    <property type="entry name" value="Hypothetical protein YjiA, C-terminal domain"/>
    <property type="match status" value="1"/>
</dbReference>
<feature type="region of interest" description="Disordered" evidence="1">
    <location>
        <begin position="1"/>
        <end position="20"/>
    </location>
</feature>
<dbReference type="RefSeq" id="WP_157683140.1">
    <property type="nucleotide sequence ID" value="NZ_LT629772.1"/>
</dbReference>
<evidence type="ECO:0000313" key="4">
    <source>
        <dbReference type="Proteomes" id="UP000199103"/>
    </source>
</evidence>
<dbReference type="OrthoDB" id="9808822at2"/>
<organism evidence="3 4">
    <name type="scientific">Microlunatus soli</name>
    <dbReference type="NCBI Taxonomy" id="630515"/>
    <lineage>
        <taxon>Bacteria</taxon>
        <taxon>Bacillati</taxon>
        <taxon>Actinomycetota</taxon>
        <taxon>Actinomycetes</taxon>
        <taxon>Propionibacteriales</taxon>
        <taxon>Propionibacteriaceae</taxon>
        <taxon>Microlunatus</taxon>
    </lineage>
</organism>
<dbReference type="EMBL" id="LT629772">
    <property type="protein sequence ID" value="SDR91517.1"/>
    <property type="molecule type" value="Genomic_DNA"/>
</dbReference>
<evidence type="ECO:0000313" key="3">
    <source>
        <dbReference type="EMBL" id="SDR91517.1"/>
    </source>
</evidence>
<dbReference type="InterPro" id="IPR011629">
    <property type="entry name" value="CobW-like_C"/>
</dbReference>
<accession>A0A1H1MY09</accession>
<reference evidence="3 4" key="1">
    <citation type="submission" date="2016-10" db="EMBL/GenBank/DDBJ databases">
        <authorList>
            <person name="de Groot N.N."/>
        </authorList>
    </citation>
    <scope>NUCLEOTIDE SEQUENCE [LARGE SCALE GENOMIC DNA]</scope>
    <source>
        <strain evidence="3 4">DSM 21800</strain>
    </source>
</reference>
<dbReference type="Gene3D" id="3.40.50.300">
    <property type="entry name" value="P-loop containing nucleotide triphosphate hydrolases"/>
    <property type="match status" value="1"/>
</dbReference>
<keyword evidence="4" id="KW-1185">Reference proteome</keyword>
<dbReference type="InterPro" id="IPR051927">
    <property type="entry name" value="Zn_Chap_cDPG_Synth"/>
</dbReference>
<dbReference type="Proteomes" id="UP000199103">
    <property type="component" value="Chromosome I"/>
</dbReference>
<name>A0A1H1MY09_9ACTN</name>
<dbReference type="SMART" id="SM00833">
    <property type="entry name" value="CobW_C"/>
    <property type="match status" value="1"/>
</dbReference>